<dbReference type="SMART" id="SM00327">
    <property type="entry name" value="VWA"/>
    <property type="match status" value="1"/>
</dbReference>
<dbReference type="STRING" id="640938.TR210_2908"/>
<dbReference type="Pfam" id="PF00092">
    <property type="entry name" value="VWA"/>
    <property type="match status" value="1"/>
</dbReference>
<gene>
    <name evidence="4" type="ORF">SAMN05216375_14511</name>
    <name evidence="3" type="ORF">TR210_2908</name>
</gene>
<dbReference type="CDD" id="cd00198">
    <property type="entry name" value="vWFA"/>
    <property type="match status" value="1"/>
</dbReference>
<proteinExistence type="predicted"/>
<dbReference type="InterPro" id="IPR036465">
    <property type="entry name" value="vWFA_dom_sf"/>
</dbReference>
<keyword evidence="1" id="KW-1133">Transmembrane helix</keyword>
<evidence type="ECO:0000313" key="6">
    <source>
        <dbReference type="Proteomes" id="UP000199280"/>
    </source>
</evidence>
<dbReference type="AlphaFoldDB" id="A0A143ZB28"/>
<keyword evidence="1" id="KW-0812">Transmembrane</keyword>
<dbReference type="OrthoDB" id="6206554at2"/>
<protein>
    <submittedName>
        <fullName evidence="3 4">von willebrand factor type a</fullName>
    </submittedName>
</protein>
<dbReference type="PANTHER" id="PTHR10579">
    <property type="entry name" value="CALCIUM-ACTIVATED CHLORIDE CHANNEL REGULATOR"/>
    <property type="match status" value="1"/>
</dbReference>
<name>A0A143ZB28_9LACT</name>
<evidence type="ECO:0000313" key="4">
    <source>
        <dbReference type="EMBL" id="SEJ95324.1"/>
    </source>
</evidence>
<dbReference type="SUPFAM" id="SSF53300">
    <property type="entry name" value="vWA-like"/>
    <property type="match status" value="1"/>
</dbReference>
<dbReference type="PANTHER" id="PTHR10579:SF43">
    <property type="entry name" value="ZINC FINGER (C3HC4-TYPE RING FINGER) FAMILY PROTEIN"/>
    <property type="match status" value="1"/>
</dbReference>
<dbReference type="PROSITE" id="PS50234">
    <property type="entry name" value="VWFA"/>
    <property type="match status" value="1"/>
</dbReference>
<keyword evidence="1" id="KW-0472">Membrane</keyword>
<reference evidence="4 6" key="2">
    <citation type="submission" date="2016-10" db="EMBL/GenBank/DDBJ databases">
        <authorList>
            <person name="Varghese N."/>
            <person name="Submissions S."/>
        </authorList>
    </citation>
    <scope>NUCLEOTIDE SEQUENCE [LARGE SCALE GENOMIC DNA]</scope>
    <source>
        <strain evidence="4 6">DSM 22150</strain>
    </source>
</reference>
<evidence type="ECO:0000256" key="1">
    <source>
        <dbReference type="SAM" id="Phobius"/>
    </source>
</evidence>
<dbReference type="Proteomes" id="UP000076878">
    <property type="component" value="Unassembled WGS sequence"/>
</dbReference>
<feature type="transmembrane region" description="Helical" evidence="1">
    <location>
        <begin position="662"/>
        <end position="683"/>
    </location>
</feature>
<organism evidence="3 5">
    <name type="scientific">Trichococcus ilyis</name>
    <dbReference type="NCBI Taxonomy" id="640938"/>
    <lineage>
        <taxon>Bacteria</taxon>
        <taxon>Bacillati</taxon>
        <taxon>Bacillota</taxon>
        <taxon>Bacilli</taxon>
        <taxon>Lactobacillales</taxon>
        <taxon>Carnobacteriaceae</taxon>
        <taxon>Trichococcus</taxon>
    </lineage>
</organism>
<dbReference type="EMBL" id="FJNB01000035">
    <property type="protein sequence ID" value="CZR10334.1"/>
    <property type="molecule type" value="Genomic_DNA"/>
</dbReference>
<evidence type="ECO:0000313" key="3">
    <source>
        <dbReference type="EMBL" id="CZR10334.1"/>
    </source>
</evidence>
<dbReference type="Proteomes" id="UP000199280">
    <property type="component" value="Unassembled WGS sequence"/>
</dbReference>
<dbReference type="Gene3D" id="3.40.50.410">
    <property type="entry name" value="von Willebrand factor, type A domain"/>
    <property type="match status" value="1"/>
</dbReference>
<keyword evidence="6" id="KW-1185">Reference proteome</keyword>
<dbReference type="EMBL" id="FNYT01000045">
    <property type="protein sequence ID" value="SEJ95324.1"/>
    <property type="molecule type" value="Genomic_DNA"/>
</dbReference>
<sequence>MRPKNAFIWVFLSIFIGWATLPGDVKAAMTASEQIAVALVIDTSGSMAETDPNHLRKTAADIFVDMLSPEDHVGIVSFATEATELVPMQQVGDTANKLVVKNTLDSITKVDGNTNYRAALEKAEEQLGSIKDPDVRKVILFLTDGVPEPDYALREDTAFMTTYMDSVWQTTARLGQKGIAVYPLGFGTVDTSILQRIATDTRGEAKFLGSASDIAVNFVEVLRTLKNRQGFWNESITLAGETVIPFQVDNYTSQVTMAVTYDTAGTDVFIRPVDSEAGNDRVSIQKNEQYSILTMNQNDEELAGDWELVITGTGNAQLFGDKDLTLKSWMTSPQANTQVPIAEPIDLAVEVTGELNEEMAVQVVVSKNGAAELETIPLNLKDGQYVGTYENVDQAGSYILETQIISGESVITSNSVSVSVQQLPVLKSEQKLKGDVFKVGESQTITGHLEVDEQIMDGSQGIILNSMNVVATYSDGRQEIIPMLDGGPESSADETEGDGYYTADLPLSEEGDYEVSLVAQGTTPQGNFTLQEDGGGYRVVWTGSISGKVTEEGTYAKPGSTVTIPVQLKNDSERNETIRLSVEAEDASAEEQTLVLEAGETSVTEIKLALDDSVPLGTKSVSVKVVAEDPLTQVQSFGTEIQLLSGSAFFQKKTQDFLANNGLILGLLVSVPFVIIGIGRLIYTIKLKQALSISRILVYAKADDSEDAQEWLLPKKADTKLIAFGAEDKEAALSLEGAKIPYRMIVKVETSPARFKCFEGYRALSKTYIPVYIKIETTPPGIFKMDGEVHTGKEIFDRDVFESGGYRFIYKAEKALAEETKARNVLEGKM</sequence>
<accession>A0A143ZB28</accession>
<dbReference type="InterPro" id="IPR002035">
    <property type="entry name" value="VWF_A"/>
</dbReference>
<reference evidence="3 5" key="1">
    <citation type="submission" date="2016-02" db="EMBL/GenBank/DDBJ databases">
        <authorList>
            <person name="Wen L."/>
            <person name="He K."/>
            <person name="Yang H."/>
        </authorList>
    </citation>
    <scope>NUCLEOTIDE SEQUENCE [LARGE SCALE GENOMIC DNA]</scope>
    <source>
        <strain evidence="3">Trichococcus_R210</strain>
    </source>
</reference>
<evidence type="ECO:0000313" key="5">
    <source>
        <dbReference type="Proteomes" id="UP000076878"/>
    </source>
</evidence>
<feature type="domain" description="VWFA" evidence="2">
    <location>
        <begin position="36"/>
        <end position="225"/>
    </location>
</feature>
<dbReference type="InterPro" id="IPR051266">
    <property type="entry name" value="CLCR"/>
</dbReference>
<dbReference type="RefSeq" id="WP_068624935.1">
    <property type="nucleotide sequence ID" value="NZ_FJNB01000035.1"/>
</dbReference>
<evidence type="ECO:0000259" key="2">
    <source>
        <dbReference type="PROSITE" id="PS50234"/>
    </source>
</evidence>